<comment type="caution">
    <text evidence="1">The sequence shown here is derived from an EMBL/GenBank/DDBJ whole genome shotgun (WGS) entry which is preliminary data.</text>
</comment>
<dbReference type="RefSeq" id="WP_106932035.1">
    <property type="nucleotide sequence ID" value="NZ_PYFT01000001.1"/>
</dbReference>
<dbReference type="OrthoDB" id="5504491at2"/>
<dbReference type="InterPro" id="IPR023214">
    <property type="entry name" value="HAD_sf"/>
</dbReference>
<dbReference type="GO" id="GO:0005829">
    <property type="term" value="C:cytosol"/>
    <property type="evidence" value="ECO:0007669"/>
    <property type="project" value="TreeGrafter"/>
</dbReference>
<reference evidence="1 2" key="1">
    <citation type="submission" date="2018-03" db="EMBL/GenBank/DDBJ databases">
        <title>Adhaeribacter sp. HMF7605 Genome sequencing and assembly.</title>
        <authorList>
            <person name="Kang H."/>
            <person name="Kang J."/>
            <person name="Cha I."/>
            <person name="Kim H."/>
            <person name="Joh K."/>
        </authorList>
    </citation>
    <scope>NUCLEOTIDE SEQUENCE [LARGE SCALE GENOMIC DNA]</scope>
    <source>
        <strain evidence="1 2">HMF7605</strain>
    </source>
</reference>
<dbReference type="Gene3D" id="1.10.150.240">
    <property type="entry name" value="Putative phosphatase, domain 2"/>
    <property type="match status" value="1"/>
</dbReference>
<dbReference type="Proteomes" id="UP000240357">
    <property type="component" value="Unassembled WGS sequence"/>
</dbReference>
<dbReference type="Pfam" id="PF13419">
    <property type="entry name" value="HAD_2"/>
    <property type="match status" value="1"/>
</dbReference>
<dbReference type="GO" id="GO:0006281">
    <property type="term" value="P:DNA repair"/>
    <property type="evidence" value="ECO:0007669"/>
    <property type="project" value="TreeGrafter"/>
</dbReference>
<dbReference type="InterPro" id="IPR036412">
    <property type="entry name" value="HAD-like_sf"/>
</dbReference>
<dbReference type="Gene3D" id="3.40.50.1000">
    <property type="entry name" value="HAD superfamily/HAD-like"/>
    <property type="match status" value="1"/>
</dbReference>
<proteinExistence type="predicted"/>
<dbReference type="PANTHER" id="PTHR43434:SF19">
    <property type="entry name" value="PHOSPHONOACETALDEHYDE HYDROLASE"/>
    <property type="match status" value="1"/>
</dbReference>
<sequence>METVQLLVLDMAGTTVQDNKEVETCFAEAARQTGLLASEERILAVQGMAKRAVFEMLWQEQTNEHSAALQDKVEHSYQVFRSILEHHYHTHSVKPTEGCLELFRFLKKNNIKIALTTGFYRQVTNIILEKLGWLNGLDKNFIGNENSLLNMSIASDEVEQGRPSPFLIQKAMRTLGITDSKRVINIGDTPSDLASGFNANCAASFAVTNGTHTREQLQQYPNDGLFESLTAFQQYLKKNDCFVKLPVSAVNF</sequence>
<organism evidence="1 2">
    <name type="scientific">Adhaeribacter arboris</name>
    <dbReference type="NCBI Taxonomy" id="2072846"/>
    <lineage>
        <taxon>Bacteria</taxon>
        <taxon>Pseudomonadati</taxon>
        <taxon>Bacteroidota</taxon>
        <taxon>Cytophagia</taxon>
        <taxon>Cytophagales</taxon>
        <taxon>Hymenobacteraceae</taxon>
        <taxon>Adhaeribacter</taxon>
    </lineage>
</organism>
<evidence type="ECO:0000313" key="2">
    <source>
        <dbReference type="Proteomes" id="UP000240357"/>
    </source>
</evidence>
<evidence type="ECO:0000313" key="1">
    <source>
        <dbReference type="EMBL" id="PSR55854.1"/>
    </source>
</evidence>
<dbReference type="EMBL" id="PYFT01000001">
    <property type="protein sequence ID" value="PSR55854.1"/>
    <property type="molecule type" value="Genomic_DNA"/>
</dbReference>
<dbReference type="GO" id="GO:0008967">
    <property type="term" value="F:phosphoglycolate phosphatase activity"/>
    <property type="evidence" value="ECO:0007669"/>
    <property type="project" value="TreeGrafter"/>
</dbReference>
<dbReference type="SUPFAM" id="SSF56784">
    <property type="entry name" value="HAD-like"/>
    <property type="match status" value="1"/>
</dbReference>
<dbReference type="AlphaFoldDB" id="A0A2T2YK09"/>
<dbReference type="SFLD" id="SFLDS00003">
    <property type="entry name" value="Haloacid_Dehalogenase"/>
    <property type="match status" value="1"/>
</dbReference>
<dbReference type="PANTHER" id="PTHR43434">
    <property type="entry name" value="PHOSPHOGLYCOLATE PHOSPHATASE"/>
    <property type="match status" value="1"/>
</dbReference>
<name>A0A2T2YK09_9BACT</name>
<gene>
    <name evidence="1" type="ORF">AHMF7605_21300</name>
</gene>
<keyword evidence="2" id="KW-1185">Reference proteome</keyword>
<protein>
    <submittedName>
        <fullName evidence="1">Phosphatase</fullName>
    </submittedName>
</protein>
<dbReference type="InterPro" id="IPR050155">
    <property type="entry name" value="HAD-like_hydrolase_sf"/>
</dbReference>
<dbReference type="InterPro" id="IPR023198">
    <property type="entry name" value="PGP-like_dom2"/>
</dbReference>
<accession>A0A2T2YK09</accession>
<dbReference type="InterPro" id="IPR041492">
    <property type="entry name" value="HAD_2"/>
</dbReference>
<dbReference type="SFLD" id="SFLDG01129">
    <property type="entry name" value="C1.5:_HAD__Beta-PGM__Phosphata"/>
    <property type="match status" value="1"/>
</dbReference>